<dbReference type="InterPro" id="IPR027268">
    <property type="entry name" value="Peptidase_M4/M1_CTD_sf"/>
</dbReference>
<dbReference type="PANTHER" id="PTHR46322:SF1">
    <property type="entry name" value="PUROMYCIN-SENSITIVE AMINOPEPTIDASE"/>
    <property type="match status" value="1"/>
</dbReference>
<reference evidence="17" key="1">
    <citation type="submission" date="2020-02" db="EMBL/GenBank/DDBJ databases">
        <authorList>
            <person name="Chen W.-M."/>
        </authorList>
    </citation>
    <scope>NUCLEOTIDE SEQUENCE</scope>
    <source>
        <strain evidence="17">NBD-18</strain>
    </source>
</reference>
<evidence type="ECO:0000256" key="11">
    <source>
        <dbReference type="ARBA" id="ARBA00023049"/>
    </source>
</evidence>
<proteinExistence type="inferred from homology"/>
<keyword evidence="9 17" id="KW-0378">Hydrolase</keyword>
<dbReference type="InterPro" id="IPR024601">
    <property type="entry name" value="Peptidase_M1_pepN_C"/>
</dbReference>
<dbReference type="Gene3D" id="2.60.40.1730">
    <property type="entry name" value="tricorn interacting facor f3 domain"/>
    <property type="match status" value="1"/>
</dbReference>
<feature type="domain" description="Aminopeptidase N-like N-terminal" evidence="16">
    <location>
        <begin position="27"/>
        <end position="195"/>
    </location>
</feature>
<dbReference type="EC" id="3.4.11.2" evidence="4 12"/>
<feature type="domain" description="Peptidase M1 alanyl aminopeptidase C-terminal" evidence="15">
    <location>
        <begin position="581"/>
        <end position="904"/>
    </location>
</feature>
<dbReference type="RefSeq" id="WP_163651389.1">
    <property type="nucleotide sequence ID" value="NZ_JAAGRN010000001.1"/>
</dbReference>
<dbReference type="InterPro" id="IPR042097">
    <property type="entry name" value="Aminopeptidase_N-like_N_sf"/>
</dbReference>
<dbReference type="EMBL" id="JAAGRN010000001">
    <property type="protein sequence ID" value="NDY82117.1"/>
    <property type="molecule type" value="Genomic_DNA"/>
</dbReference>
<dbReference type="FunFam" id="2.60.40.1840:FF:000001">
    <property type="entry name" value="Aminopeptidase N"/>
    <property type="match status" value="1"/>
</dbReference>
<dbReference type="InterPro" id="IPR014782">
    <property type="entry name" value="Peptidase_M1_dom"/>
</dbReference>
<dbReference type="InterPro" id="IPR035414">
    <property type="entry name" value="Peptidase_M1_pepN_Ig-like"/>
</dbReference>
<dbReference type="SUPFAM" id="SSF55486">
    <property type="entry name" value="Metalloproteases ('zincins'), catalytic domain"/>
    <property type="match status" value="1"/>
</dbReference>
<evidence type="ECO:0000256" key="1">
    <source>
        <dbReference type="ARBA" id="ARBA00000098"/>
    </source>
</evidence>
<dbReference type="Pfam" id="PF17900">
    <property type="entry name" value="Peptidase_M1_N"/>
    <property type="match status" value="1"/>
</dbReference>
<dbReference type="Gene3D" id="1.10.390.10">
    <property type="entry name" value="Neutral Protease Domain 2"/>
    <property type="match status" value="1"/>
</dbReference>
<dbReference type="InterPro" id="IPR037144">
    <property type="entry name" value="Peptidase_M1_pepN_C_sf"/>
</dbReference>
<comment type="cofactor">
    <cofactor evidence="2">
        <name>Zn(2+)</name>
        <dbReference type="ChEBI" id="CHEBI:29105"/>
    </cofactor>
</comment>
<dbReference type="SUPFAM" id="SSF63737">
    <property type="entry name" value="Leukotriene A4 hydrolase N-terminal domain"/>
    <property type="match status" value="1"/>
</dbReference>
<evidence type="ECO:0000256" key="8">
    <source>
        <dbReference type="ARBA" id="ARBA00022723"/>
    </source>
</evidence>
<comment type="similarity">
    <text evidence="3">Belongs to the peptidase M1 family.</text>
</comment>
<sequence length="906" mass="101901">MHNETDTTIHRQDYQPYPFRIPTVRLSFELNADQTWVSCTLEVQRRVDELGETAATADLVLDGEELSLISIHVNGLVQTSKNYVLTDRTLTLLNLPDEAEVTIVSTCRPIKNTTLSGLYVSGESMFTQCEAQGFRRICWFADRPDVMSEYWVTLRGDRKLYPNMLSNGNLIHQQDLSEGLHESQWHDPFAKPCYLFALVAGNFACREHMTKTASGRDALLQIYSDQGTINQTAWAMESLERSLRWDEDRFGLELDLDRFMIVAARDFNMGAMENKGLNIFNAAYVLADPNTATDANYQAIEAVIGHEYFHNWTGNRVTCRDWFQLSLKEGLTVFRDQEFTADMMAHGLPANEAASARANKRIDDVIALRNAQFPEDSGPMAHPIRPESYQEIGNFYTATVYEKGAEVIRMMHTLLGEKGFRAGMDEYFRRHDGQAVTCDDFVSAMQWAYERQHPGNPEINLEVFKRWYSQAGTPRVHVMMDYNANTRQCHLTMTQRCAPVGVEKQTNLQKLPFHIPVLIGLLDANGKNMPLKHNGQTVGTVMLELLQESQSWTFDDIESAPTPSLLRDFSAPVIIEYDYTDAQLALLLAHDRNAFARWEAGQELASRQIIRLAKAWRETGRCSSIDAVFIQAWKSILQDASLDAGYRARALALPSDKTLEARMSPMDPLAIAHARQAMRIQLGQACAHELLAAYKDNVTPGAYSPAPGPSGKRALKNLALAYLLAAQKQDALLLTLMQFNHATNMTDRMAALAGLAQQSDSEDASEAVVGFFEQWQHEPLVIDKWFAAQATSVLTTVERVRGLMAHPAFTLRNPNRARALIFQFCINNPTGFHAEDGSGYIFWADQVLALDEINPEIAARLARAMDQWSRMIPTASKLMQSQLQRVASHQGISRNTLEIVSKALSL</sequence>
<evidence type="ECO:0000256" key="2">
    <source>
        <dbReference type="ARBA" id="ARBA00001947"/>
    </source>
</evidence>
<dbReference type="GO" id="GO:0016285">
    <property type="term" value="F:alanyl aminopeptidase activity"/>
    <property type="evidence" value="ECO:0007669"/>
    <property type="project" value="UniProtKB-EC"/>
</dbReference>
<dbReference type="AlphaFoldDB" id="A0A6B2QZC8"/>
<dbReference type="InterPro" id="IPR045357">
    <property type="entry name" value="Aminopeptidase_N-like_N"/>
</dbReference>
<evidence type="ECO:0000256" key="10">
    <source>
        <dbReference type="ARBA" id="ARBA00022833"/>
    </source>
</evidence>
<keyword evidence="10" id="KW-0862">Zinc</keyword>
<protein>
    <recommendedName>
        <fullName evidence="5 12">Aminopeptidase N</fullName>
        <ecNumber evidence="4 12">3.4.11.2</ecNumber>
    </recommendedName>
</protein>
<dbReference type="Gene3D" id="1.25.50.10">
    <property type="entry name" value="Peptidase M1, alanyl aminopeptidase, C-terminal domain"/>
    <property type="match status" value="1"/>
</dbReference>
<comment type="caution">
    <text evidence="17">The sequence shown here is derived from an EMBL/GenBank/DDBJ whole genome shotgun (WGS) entry which is preliminary data.</text>
</comment>
<evidence type="ECO:0000256" key="9">
    <source>
        <dbReference type="ARBA" id="ARBA00022801"/>
    </source>
</evidence>
<dbReference type="InterPro" id="IPR012779">
    <property type="entry name" value="Peptidase_M1_pepN"/>
</dbReference>
<dbReference type="InterPro" id="IPR001930">
    <property type="entry name" value="Peptidase_M1"/>
</dbReference>
<feature type="domain" description="Peptidase M1 alanyl aminopeptidase Ig-like fold" evidence="14">
    <location>
        <begin position="472"/>
        <end position="578"/>
    </location>
</feature>
<dbReference type="NCBIfam" id="TIGR02414">
    <property type="entry name" value="pepN_proteo"/>
    <property type="match status" value="1"/>
</dbReference>
<organism evidence="17">
    <name type="scientific">Sheuella amnicola</name>
    <dbReference type="NCBI Taxonomy" id="2707330"/>
    <lineage>
        <taxon>Bacteria</taxon>
        <taxon>Pseudomonadati</taxon>
        <taxon>Pseudomonadota</taxon>
        <taxon>Betaproteobacteria</taxon>
        <taxon>Burkholderiales</taxon>
        <taxon>Alcaligenaceae</taxon>
        <taxon>Sheuella</taxon>
    </lineage>
</organism>
<comment type="catalytic activity">
    <reaction evidence="1">
        <text>Release of an N-terminal amino acid, Xaa-|-Yaa- from a peptide, amide or arylamide. Xaa is preferably Ala, but may be most amino acids including Pro (slow action). When a terminal hydrophobic residue is followed by a prolyl residue, the two may be released as an intact Xaa-Pro dipeptide.</text>
        <dbReference type="EC" id="3.4.11.2"/>
    </reaction>
</comment>
<evidence type="ECO:0000256" key="4">
    <source>
        <dbReference type="ARBA" id="ARBA00012564"/>
    </source>
</evidence>
<evidence type="ECO:0000256" key="6">
    <source>
        <dbReference type="ARBA" id="ARBA00022438"/>
    </source>
</evidence>
<dbReference type="InterPro" id="IPR038438">
    <property type="entry name" value="PepN_Ig-like_sf"/>
</dbReference>
<evidence type="ECO:0000256" key="7">
    <source>
        <dbReference type="ARBA" id="ARBA00022670"/>
    </source>
</evidence>
<dbReference type="FunFam" id="3.30.2010.30:FF:000002">
    <property type="entry name" value="Putative aminopeptidase N"/>
    <property type="match status" value="1"/>
</dbReference>
<evidence type="ECO:0000256" key="12">
    <source>
        <dbReference type="NCBIfam" id="TIGR02414"/>
    </source>
</evidence>
<dbReference type="Pfam" id="PF01433">
    <property type="entry name" value="Peptidase_M1"/>
    <property type="match status" value="1"/>
</dbReference>
<dbReference type="CDD" id="cd09600">
    <property type="entry name" value="M1_APN"/>
    <property type="match status" value="1"/>
</dbReference>
<evidence type="ECO:0000313" key="17">
    <source>
        <dbReference type="EMBL" id="NDY82117.1"/>
    </source>
</evidence>
<evidence type="ECO:0000256" key="5">
    <source>
        <dbReference type="ARBA" id="ARBA00015611"/>
    </source>
</evidence>
<evidence type="ECO:0000259" key="13">
    <source>
        <dbReference type="Pfam" id="PF01433"/>
    </source>
</evidence>
<keyword evidence="8" id="KW-0479">Metal-binding</keyword>
<keyword evidence="6 17" id="KW-0031">Aminopeptidase</keyword>
<dbReference type="PANTHER" id="PTHR46322">
    <property type="entry name" value="PUROMYCIN-SENSITIVE AMINOPEPTIDASE"/>
    <property type="match status" value="1"/>
</dbReference>
<dbReference type="Gene3D" id="2.60.40.1840">
    <property type="match status" value="1"/>
</dbReference>
<keyword evidence="11" id="KW-0482">Metalloprotease</keyword>
<dbReference type="GO" id="GO:0008237">
    <property type="term" value="F:metallopeptidase activity"/>
    <property type="evidence" value="ECO:0007669"/>
    <property type="project" value="UniProtKB-UniRule"/>
</dbReference>
<keyword evidence="7" id="KW-0645">Protease</keyword>
<dbReference type="Pfam" id="PF11940">
    <property type="entry name" value="DUF3458"/>
    <property type="match status" value="1"/>
</dbReference>
<gene>
    <name evidence="17" type="primary">pepN</name>
    <name evidence="17" type="ORF">G3I67_02625</name>
</gene>
<accession>A0A6B2QZC8</accession>
<evidence type="ECO:0000259" key="16">
    <source>
        <dbReference type="Pfam" id="PF17900"/>
    </source>
</evidence>
<dbReference type="PRINTS" id="PR00756">
    <property type="entry name" value="ALADIPTASE"/>
</dbReference>
<dbReference type="Gene3D" id="3.30.2010.30">
    <property type="match status" value="1"/>
</dbReference>
<dbReference type="GO" id="GO:0006508">
    <property type="term" value="P:proteolysis"/>
    <property type="evidence" value="ECO:0007669"/>
    <property type="project" value="UniProtKB-UniRule"/>
</dbReference>
<dbReference type="GO" id="GO:0008270">
    <property type="term" value="F:zinc ion binding"/>
    <property type="evidence" value="ECO:0007669"/>
    <property type="project" value="InterPro"/>
</dbReference>
<evidence type="ECO:0000259" key="14">
    <source>
        <dbReference type="Pfam" id="PF11940"/>
    </source>
</evidence>
<evidence type="ECO:0000259" key="15">
    <source>
        <dbReference type="Pfam" id="PF17432"/>
    </source>
</evidence>
<evidence type="ECO:0000256" key="3">
    <source>
        <dbReference type="ARBA" id="ARBA00010136"/>
    </source>
</evidence>
<feature type="domain" description="Peptidase M1 membrane alanine aminopeptidase" evidence="13">
    <location>
        <begin position="234"/>
        <end position="450"/>
    </location>
</feature>
<dbReference type="Pfam" id="PF17432">
    <property type="entry name" value="DUF3458_C"/>
    <property type="match status" value="1"/>
</dbReference>
<name>A0A6B2QZC8_9BURK</name>